<proteinExistence type="predicted"/>
<accession>C3ZZG0</accession>
<evidence type="ECO:0000313" key="1">
    <source>
        <dbReference type="EMBL" id="EEN42069.1"/>
    </source>
</evidence>
<dbReference type="AlphaFoldDB" id="C3ZZG0"/>
<reference evidence="1" key="1">
    <citation type="journal article" date="2008" name="Nature">
        <title>The amphioxus genome and the evolution of the chordate karyotype.</title>
        <authorList>
            <consortium name="US DOE Joint Genome Institute (JGI-PGF)"/>
            <person name="Putnam N.H."/>
            <person name="Butts T."/>
            <person name="Ferrier D.E.K."/>
            <person name="Furlong R.F."/>
            <person name="Hellsten U."/>
            <person name="Kawashima T."/>
            <person name="Robinson-Rechavi M."/>
            <person name="Shoguchi E."/>
            <person name="Terry A."/>
            <person name="Yu J.-K."/>
            <person name="Benito-Gutierrez E.L."/>
            <person name="Dubchak I."/>
            <person name="Garcia-Fernandez J."/>
            <person name="Gibson-Brown J.J."/>
            <person name="Grigoriev I.V."/>
            <person name="Horton A.C."/>
            <person name="de Jong P.J."/>
            <person name="Jurka J."/>
            <person name="Kapitonov V.V."/>
            <person name="Kohara Y."/>
            <person name="Kuroki Y."/>
            <person name="Lindquist E."/>
            <person name="Lucas S."/>
            <person name="Osoegawa K."/>
            <person name="Pennacchio L.A."/>
            <person name="Salamov A.A."/>
            <person name="Satou Y."/>
            <person name="Sauka-Spengler T."/>
            <person name="Schmutz J."/>
            <person name="Shin-I T."/>
            <person name="Toyoda A."/>
            <person name="Bronner-Fraser M."/>
            <person name="Fujiyama A."/>
            <person name="Holland L.Z."/>
            <person name="Holland P.W.H."/>
            <person name="Satoh N."/>
            <person name="Rokhsar D.S."/>
        </authorList>
    </citation>
    <scope>NUCLEOTIDE SEQUENCE [LARGE SCALE GENOMIC DNA]</scope>
    <source>
        <strain evidence="1">S238N-H82</strain>
        <tissue evidence="1">Testes</tissue>
    </source>
</reference>
<dbReference type="EMBL" id="GG666750">
    <property type="protein sequence ID" value="EEN42069.1"/>
    <property type="molecule type" value="Genomic_DNA"/>
</dbReference>
<protein>
    <submittedName>
        <fullName evidence="1">Uncharacterized protein</fullName>
    </submittedName>
</protein>
<name>C3ZZG0_BRAFL</name>
<dbReference type="InParanoid" id="C3ZZG0"/>
<gene>
    <name evidence="1" type="ORF">BRAFLDRAFT_250645</name>
</gene>
<sequence>MGGSWSSGACMGGSCQAAGWGLHGGLLSGYRMGPAWGAPVRLQDGVCMGGSWSSGACMGGSCQAAGWGLHGGLLSGCRIGPAWG</sequence>
<feature type="non-terminal residue" evidence="1">
    <location>
        <position position="84"/>
    </location>
</feature>
<organism>
    <name type="scientific">Branchiostoma floridae</name>
    <name type="common">Florida lancelet</name>
    <name type="synonym">Amphioxus</name>
    <dbReference type="NCBI Taxonomy" id="7739"/>
    <lineage>
        <taxon>Eukaryota</taxon>
        <taxon>Metazoa</taxon>
        <taxon>Chordata</taxon>
        <taxon>Cephalochordata</taxon>
        <taxon>Leptocardii</taxon>
        <taxon>Amphioxiformes</taxon>
        <taxon>Branchiostomatidae</taxon>
        <taxon>Branchiostoma</taxon>
    </lineage>
</organism>